<protein>
    <submittedName>
        <fullName evidence="7">Bromodomain associated</fullName>
    </submittedName>
</protein>
<keyword evidence="2" id="KW-0805">Transcription regulation</keyword>
<evidence type="ECO:0000256" key="1">
    <source>
        <dbReference type="ARBA" id="ARBA00004123"/>
    </source>
</evidence>
<organism evidence="7 8">
    <name type="scientific">Lyophyllum shimeji</name>
    <name type="common">Hon-shimeji</name>
    <name type="synonym">Tricholoma shimeji</name>
    <dbReference type="NCBI Taxonomy" id="47721"/>
    <lineage>
        <taxon>Eukaryota</taxon>
        <taxon>Fungi</taxon>
        <taxon>Dikarya</taxon>
        <taxon>Basidiomycota</taxon>
        <taxon>Agaricomycotina</taxon>
        <taxon>Agaricomycetes</taxon>
        <taxon>Agaricomycetidae</taxon>
        <taxon>Agaricales</taxon>
        <taxon>Tricholomatineae</taxon>
        <taxon>Lyophyllaceae</taxon>
        <taxon>Lyophyllum</taxon>
    </lineage>
</organism>
<feature type="compositionally biased region" description="Polar residues" evidence="5">
    <location>
        <begin position="229"/>
        <end position="241"/>
    </location>
</feature>
<accession>A0A9P3PY04</accession>
<keyword evidence="8" id="KW-1185">Reference proteome</keyword>
<evidence type="ECO:0000256" key="2">
    <source>
        <dbReference type="ARBA" id="ARBA00023015"/>
    </source>
</evidence>
<dbReference type="AlphaFoldDB" id="A0A9P3PY04"/>
<reference evidence="7" key="1">
    <citation type="submission" date="2022-07" db="EMBL/GenBank/DDBJ databases">
        <title>The genome of Lyophyllum shimeji provides insight into the initial evolution of ectomycorrhizal fungal genome.</title>
        <authorList>
            <person name="Kobayashi Y."/>
            <person name="Shibata T."/>
            <person name="Hirakawa H."/>
            <person name="Shigenobu S."/>
            <person name="Nishiyama T."/>
            <person name="Yamada A."/>
            <person name="Hasebe M."/>
            <person name="Kawaguchi M."/>
        </authorList>
    </citation>
    <scope>NUCLEOTIDE SEQUENCE</scope>
    <source>
        <strain evidence="7">AT787</strain>
    </source>
</reference>
<evidence type="ECO:0000256" key="5">
    <source>
        <dbReference type="SAM" id="MobiDB-lite"/>
    </source>
</evidence>
<evidence type="ECO:0000256" key="3">
    <source>
        <dbReference type="ARBA" id="ARBA00023163"/>
    </source>
</evidence>
<evidence type="ECO:0000259" key="6">
    <source>
        <dbReference type="SMART" id="SM00576"/>
    </source>
</evidence>
<gene>
    <name evidence="7" type="ORF">LshimejAT787_1600280</name>
</gene>
<keyword evidence="3" id="KW-0804">Transcription</keyword>
<feature type="compositionally biased region" description="Low complexity" evidence="5">
    <location>
        <begin position="165"/>
        <end position="176"/>
    </location>
</feature>
<evidence type="ECO:0000256" key="4">
    <source>
        <dbReference type="ARBA" id="ARBA00023242"/>
    </source>
</evidence>
<feature type="region of interest" description="Disordered" evidence="5">
    <location>
        <begin position="121"/>
        <end position="266"/>
    </location>
</feature>
<evidence type="ECO:0000313" key="8">
    <source>
        <dbReference type="Proteomes" id="UP001063166"/>
    </source>
</evidence>
<dbReference type="EMBL" id="BRPK01000016">
    <property type="protein sequence ID" value="GLB44098.1"/>
    <property type="molecule type" value="Genomic_DNA"/>
</dbReference>
<feature type="compositionally biased region" description="Basic and acidic residues" evidence="5">
    <location>
        <begin position="491"/>
        <end position="500"/>
    </location>
</feature>
<dbReference type="InterPro" id="IPR006565">
    <property type="entry name" value="BTP"/>
</dbReference>
<feature type="compositionally biased region" description="Acidic residues" evidence="5">
    <location>
        <begin position="133"/>
        <end position="150"/>
    </location>
</feature>
<feature type="region of interest" description="Disordered" evidence="5">
    <location>
        <begin position="478"/>
        <end position="501"/>
    </location>
</feature>
<dbReference type="InterPro" id="IPR009072">
    <property type="entry name" value="Histone-fold"/>
</dbReference>
<name>A0A9P3PY04_LYOSH</name>
<dbReference type="GO" id="GO:0005634">
    <property type="term" value="C:nucleus"/>
    <property type="evidence" value="ECO:0007669"/>
    <property type="project" value="UniProtKB-SubCell"/>
</dbReference>
<dbReference type="OrthoDB" id="436852at2759"/>
<comment type="subcellular location">
    <subcellularLocation>
        <location evidence="1">Nucleus</location>
    </subcellularLocation>
</comment>
<dbReference type="GO" id="GO:0046982">
    <property type="term" value="F:protein heterodimerization activity"/>
    <property type="evidence" value="ECO:0007669"/>
    <property type="project" value="InterPro"/>
</dbReference>
<sequence>MENAGTKLLESATHRTLHAHAFSRTSTQASLVLTDLLSRYLALLSGTCAKYAALAGRNRLNVHDALEALDELGVSVDELNEYAATEGKELARYAVWSGRRVEDLHEYRAQLHDGLRQDRDDAIPLMYGPCPDLDIDDSDVEDELSEDEVLDTGPTAMTEKMDVDTLTPPRTATPPRISTPPLPLSPISNPSSPSHPRKRPRKASWQPPEHIPDFLPPFPTIVPDAPETSPATESPYPTQPTIEMPPPVPLPAESADTEKPTAPAPALTSTAASDYLVQVPYSQSSLSQVAEWHLPSAPPRAMQVAPCRGPRLATLQTEPALFAAYHHILTHPPPPNGIHPTLPRHRVAMALLHHMQKTPRWDPPDTLYASVGPCPPRMASVGPTYPMALGDEGKREGKDREKEVKFPPTLPRAVTATERLAPMVSQQGSRIPDLARTVLPPTILSRTSRLTHPPPLQRGTKLLVYGGGVPAPWNANALPAGDAVPGTPGGGKEKDGEEGAAKAVLPDARLYATWESETKDFRVPLATRGRGRGSGVISLGRRS</sequence>
<feature type="domain" description="Bromodomain associated" evidence="6">
    <location>
        <begin position="2"/>
        <end position="78"/>
    </location>
</feature>
<keyword evidence="4" id="KW-0539">Nucleus</keyword>
<dbReference type="SMART" id="SM00576">
    <property type="entry name" value="BTP"/>
    <property type="match status" value="1"/>
</dbReference>
<feature type="compositionally biased region" description="Low complexity" evidence="5">
    <location>
        <begin position="185"/>
        <end position="194"/>
    </location>
</feature>
<comment type="caution">
    <text evidence="7">The sequence shown here is derived from an EMBL/GenBank/DDBJ whole genome shotgun (WGS) entry which is preliminary data.</text>
</comment>
<evidence type="ECO:0000313" key="7">
    <source>
        <dbReference type="EMBL" id="GLB44098.1"/>
    </source>
</evidence>
<proteinExistence type="predicted"/>
<dbReference type="Proteomes" id="UP001063166">
    <property type="component" value="Unassembled WGS sequence"/>
</dbReference>
<dbReference type="CDD" id="cd00076">
    <property type="entry name" value="HFD_SF"/>
    <property type="match status" value="1"/>
</dbReference>
<dbReference type="Gene3D" id="1.10.20.10">
    <property type="entry name" value="Histone, subunit A"/>
    <property type="match status" value="1"/>
</dbReference>